<dbReference type="AlphaFoldDB" id="A0AB34IU64"/>
<name>A0AB34IU64_PRYPA</name>
<protein>
    <recommendedName>
        <fullName evidence="4">Sulfotransferase</fullName>
    </recommendedName>
</protein>
<feature type="region of interest" description="Disordered" evidence="1">
    <location>
        <begin position="203"/>
        <end position="242"/>
    </location>
</feature>
<comment type="caution">
    <text evidence="2">The sequence shown here is derived from an EMBL/GenBank/DDBJ whole genome shotgun (WGS) entry which is preliminary data.</text>
</comment>
<dbReference type="Gene3D" id="3.40.50.300">
    <property type="entry name" value="P-loop containing nucleotide triphosphate hydrolases"/>
    <property type="match status" value="1"/>
</dbReference>
<evidence type="ECO:0008006" key="4">
    <source>
        <dbReference type="Google" id="ProtNLM"/>
    </source>
</evidence>
<gene>
    <name evidence="2" type="ORF">AB1Y20_007182</name>
</gene>
<sequence length="333" mass="35894">MLAPPRPLLSRLSSSVAAVALLLAAASGLAALRAHATLAEDDGIIAWVSFGKVGSSTLRLLLARRAVAHGWQSYSPRLGWEGRGFSFGAHDLLICHSRRAHWPRRPAPPRCARAPSGYVVQTDYGYCARVGRRCRYLTLLRQPVARLLSAYSYYCLGCAEGGVQCVPRAVAALTCPNMSLVAYAEWWEASRGYVRQLAGWGDAGGEGEEGGGGEEGEEGEGGEEGSGEEEGGEEEEGGVWEGEWDEEGAGGIALRRLRGAGVLVLFTEELSTVGMAQLSTFLHDEVRVEKSVNRHAHRVAPDGAELAAVRRILLADIRLYAALWEDYHPPTAR</sequence>
<organism evidence="2 3">
    <name type="scientific">Prymnesium parvum</name>
    <name type="common">Toxic golden alga</name>
    <dbReference type="NCBI Taxonomy" id="97485"/>
    <lineage>
        <taxon>Eukaryota</taxon>
        <taxon>Haptista</taxon>
        <taxon>Haptophyta</taxon>
        <taxon>Prymnesiophyceae</taxon>
        <taxon>Prymnesiales</taxon>
        <taxon>Prymnesiaceae</taxon>
        <taxon>Prymnesium</taxon>
    </lineage>
</organism>
<proteinExistence type="predicted"/>
<dbReference type="Proteomes" id="UP001515480">
    <property type="component" value="Unassembled WGS sequence"/>
</dbReference>
<evidence type="ECO:0000313" key="2">
    <source>
        <dbReference type="EMBL" id="KAL1507562.1"/>
    </source>
</evidence>
<feature type="compositionally biased region" description="Acidic residues" evidence="1">
    <location>
        <begin position="205"/>
        <end position="242"/>
    </location>
</feature>
<keyword evidence="3" id="KW-1185">Reference proteome</keyword>
<dbReference type="EMBL" id="JBGBPQ010000017">
    <property type="protein sequence ID" value="KAL1507562.1"/>
    <property type="molecule type" value="Genomic_DNA"/>
</dbReference>
<evidence type="ECO:0000256" key="1">
    <source>
        <dbReference type="SAM" id="MobiDB-lite"/>
    </source>
</evidence>
<dbReference type="InterPro" id="IPR027417">
    <property type="entry name" value="P-loop_NTPase"/>
</dbReference>
<accession>A0AB34IU64</accession>
<dbReference type="SUPFAM" id="SSF52540">
    <property type="entry name" value="P-loop containing nucleoside triphosphate hydrolases"/>
    <property type="match status" value="1"/>
</dbReference>
<evidence type="ECO:0000313" key="3">
    <source>
        <dbReference type="Proteomes" id="UP001515480"/>
    </source>
</evidence>
<reference evidence="2 3" key="1">
    <citation type="journal article" date="2024" name="Science">
        <title>Giant polyketide synthase enzymes in the biosynthesis of giant marine polyether toxins.</title>
        <authorList>
            <person name="Fallon T.R."/>
            <person name="Shende V.V."/>
            <person name="Wierzbicki I.H."/>
            <person name="Pendleton A.L."/>
            <person name="Watervoot N.F."/>
            <person name="Auber R.P."/>
            <person name="Gonzalez D.J."/>
            <person name="Wisecaver J.H."/>
            <person name="Moore B.S."/>
        </authorList>
    </citation>
    <scope>NUCLEOTIDE SEQUENCE [LARGE SCALE GENOMIC DNA]</scope>
    <source>
        <strain evidence="2 3">12B1</strain>
    </source>
</reference>